<accession>A0A174JJF4</accession>
<dbReference type="EMBL" id="CYYV01000027">
    <property type="protein sequence ID" value="CUO99852.1"/>
    <property type="molecule type" value="Genomic_DNA"/>
</dbReference>
<dbReference type="AlphaFoldDB" id="A0A174JJF4"/>
<dbReference type="PANTHER" id="PTHR33678">
    <property type="entry name" value="BLL1576 PROTEIN"/>
    <property type="match status" value="1"/>
</dbReference>
<dbReference type="InterPro" id="IPR052344">
    <property type="entry name" value="Transposase-related"/>
</dbReference>
<reference evidence="2 3" key="1">
    <citation type="submission" date="2015-09" db="EMBL/GenBank/DDBJ databases">
        <authorList>
            <consortium name="Pathogen Informatics"/>
        </authorList>
    </citation>
    <scope>NUCLEOTIDE SEQUENCE [LARGE SCALE GENOMIC DNA]</scope>
    <source>
        <strain evidence="2 3">2789STDY5608849</strain>
    </source>
</reference>
<protein>
    <submittedName>
        <fullName evidence="2">Transposase and inactivated derivatives</fullName>
    </submittedName>
</protein>
<dbReference type="Pfam" id="PF03050">
    <property type="entry name" value="DDE_Tnp_IS66"/>
    <property type="match status" value="1"/>
</dbReference>
<feature type="domain" description="Transposase IS66 central" evidence="1">
    <location>
        <begin position="2"/>
        <end position="100"/>
    </location>
</feature>
<evidence type="ECO:0000259" key="1">
    <source>
        <dbReference type="Pfam" id="PF03050"/>
    </source>
</evidence>
<name>A0A174JJF4_9FIRM</name>
<dbReference type="InterPro" id="IPR004291">
    <property type="entry name" value="Transposase_IS66_central"/>
</dbReference>
<evidence type="ECO:0000313" key="3">
    <source>
        <dbReference type="Proteomes" id="UP000095706"/>
    </source>
</evidence>
<evidence type="ECO:0000313" key="2">
    <source>
        <dbReference type="EMBL" id="CUO99852.1"/>
    </source>
</evidence>
<dbReference type="PANTHER" id="PTHR33678:SF1">
    <property type="entry name" value="BLL1576 PROTEIN"/>
    <property type="match status" value="1"/>
</dbReference>
<gene>
    <name evidence="2" type="ORF">ERS852406_03338</name>
</gene>
<sequence length="157" mass="18310">MEDSINKKYPGNYEKRKQLRLEKEKPVLEAFWSWLDQQKPVRNTRLDKAVNYVLNRRDIVETYLEDGRCSFTNNLSENAIRPFAVGRKNWLFSSSVDGANASAVVYTMVEMAKAHGLNIYGYLKFLLENRPSKNMTDEQLAELAPWSEKLQSIKNRM</sequence>
<dbReference type="Proteomes" id="UP000095706">
    <property type="component" value="Unassembled WGS sequence"/>
</dbReference>
<organism evidence="2 3">
    <name type="scientific">Fusicatenibacter saccharivorans</name>
    <dbReference type="NCBI Taxonomy" id="1150298"/>
    <lineage>
        <taxon>Bacteria</taxon>
        <taxon>Bacillati</taxon>
        <taxon>Bacillota</taxon>
        <taxon>Clostridia</taxon>
        <taxon>Lachnospirales</taxon>
        <taxon>Lachnospiraceae</taxon>
        <taxon>Fusicatenibacter</taxon>
    </lineage>
</organism>
<proteinExistence type="predicted"/>